<dbReference type="AlphaFoldDB" id="A0A162NNV0"/>
<dbReference type="PANTHER" id="PTHR13326:SF31">
    <property type="entry name" value="PSEUDOURIDYLATE SYNTHASE 7 HOMOLOG"/>
    <property type="match status" value="1"/>
</dbReference>
<keyword evidence="3" id="KW-0413">Isomerase</keyword>
<evidence type="ECO:0000256" key="1">
    <source>
        <dbReference type="ARBA" id="ARBA00007953"/>
    </source>
</evidence>
<dbReference type="Pfam" id="PF17035">
    <property type="entry name" value="BET"/>
    <property type="match status" value="1"/>
</dbReference>
<evidence type="ECO:0000256" key="5">
    <source>
        <dbReference type="SAM" id="MobiDB-lite"/>
    </source>
</evidence>
<feature type="compositionally biased region" description="Polar residues" evidence="5">
    <location>
        <begin position="344"/>
        <end position="367"/>
    </location>
</feature>
<comment type="caution">
    <text evidence="8">The sequence shown here is derived from an EMBL/GenBank/DDBJ whole genome shotgun (WGS) entry which is preliminary data.</text>
</comment>
<dbReference type="Gene3D" id="1.20.1270.220">
    <property type="match status" value="1"/>
</dbReference>
<comment type="similarity">
    <text evidence="1">Belongs to the pseudouridine synthase TruD family.</text>
</comment>
<dbReference type="PROSITE" id="PS51525">
    <property type="entry name" value="NET"/>
    <property type="match status" value="1"/>
</dbReference>
<dbReference type="Proteomes" id="UP000076858">
    <property type="component" value="Unassembled WGS sequence"/>
</dbReference>
<evidence type="ECO:0000256" key="4">
    <source>
        <dbReference type="ARBA" id="ARBA00036943"/>
    </source>
</evidence>
<evidence type="ECO:0000313" key="8">
    <source>
        <dbReference type="EMBL" id="KZS18152.1"/>
    </source>
</evidence>
<dbReference type="PANTHER" id="PTHR13326">
    <property type="entry name" value="TRNA PSEUDOURIDINE SYNTHASE D"/>
    <property type="match status" value="1"/>
</dbReference>
<name>A0A162NNV0_9CRUS</name>
<feature type="domain" description="TRUD" evidence="6">
    <location>
        <begin position="76"/>
        <end position="289"/>
    </location>
</feature>
<dbReference type="InterPro" id="IPR020103">
    <property type="entry name" value="PsdUridine_synth_cat_dom_sf"/>
</dbReference>
<dbReference type="PROSITE" id="PS50984">
    <property type="entry name" value="TRUD"/>
    <property type="match status" value="1"/>
</dbReference>
<sequence>MNWNTIKRAPRKNITSSQMEDQVGIQEYAQRGKGFSAALKKLYSDCQVNRFSIVLSKVIGDENLIKVNLDSFKTNGFINYYETQYFRTRAHLVGKQLLLSQWQRAIDLILEEFQSQQKFNQMETELRSFMKKDATDLVGALNTIPFSMRLTYIRAYQSFIWNTAVSKRIAAFGMKPILGDLVNAPGIDDDSCDLGLQSFEKIDNYSSNSSKKNDCVQCKFIFIDKNNIHNYTIDDVVLPLPGYDITYPINEVAEWYRNLLLVDELTEMDFKREAKKYSLKTTYRRLISKPSDLSWKFVPSNSSSQRHFPIVLNQVGKTELFNAVVEDSGKPNTESPEEEMKLSQVDTSAISQPNKQHSSTFKSVLSASAATGKRKPILSPPAGFEMKYEDDTKPMSYEEKRQLSVGIQLLPSDKLARVVHIFRSLEQVDGPIPEEVVVDLDKLKPSTLRVLQLFMASVPTTKFCKTYEARQLNKGKNKRELADTLREVPKADSRNKVCSIVTKQVADVGIGIASNAAMLSNSKADGNFDLVVEFNILPSSYVTMAVREIMKMDVSAVFGGGTEINSNEEIPQRNHQRRVSSLNKSLVKSRRPVSHHRNLGKND</sequence>
<dbReference type="Pfam" id="PF01142">
    <property type="entry name" value="TruD"/>
    <property type="match status" value="1"/>
</dbReference>
<keyword evidence="9" id="KW-1185">Reference proteome</keyword>
<dbReference type="Gene3D" id="3.30.2350.20">
    <property type="entry name" value="TruD, catalytic domain"/>
    <property type="match status" value="2"/>
</dbReference>
<evidence type="ECO:0000313" key="9">
    <source>
        <dbReference type="Proteomes" id="UP000076858"/>
    </source>
</evidence>
<reference evidence="8 9" key="1">
    <citation type="submission" date="2016-03" db="EMBL/GenBank/DDBJ databases">
        <title>EvidentialGene: Evidence-directed Construction of Genes on Genomes.</title>
        <authorList>
            <person name="Gilbert D.G."/>
            <person name="Choi J.-H."/>
            <person name="Mockaitis K."/>
            <person name="Colbourne J."/>
            <person name="Pfrender M."/>
        </authorList>
    </citation>
    <scope>NUCLEOTIDE SEQUENCE [LARGE SCALE GENOMIC DNA]</scope>
    <source>
        <strain evidence="8 9">Xinb3</strain>
        <tissue evidence="8">Complete organism</tissue>
    </source>
</reference>
<dbReference type="GO" id="GO:0005634">
    <property type="term" value="C:nucleus"/>
    <property type="evidence" value="ECO:0007669"/>
    <property type="project" value="TreeGrafter"/>
</dbReference>
<feature type="domain" description="NET" evidence="7">
    <location>
        <begin position="385"/>
        <end position="466"/>
    </location>
</feature>
<dbReference type="GO" id="GO:0009982">
    <property type="term" value="F:pseudouridine synthase activity"/>
    <property type="evidence" value="ECO:0007669"/>
    <property type="project" value="InterPro"/>
</dbReference>
<evidence type="ECO:0000256" key="2">
    <source>
        <dbReference type="ARBA" id="ARBA00022694"/>
    </source>
</evidence>
<evidence type="ECO:0000256" key="3">
    <source>
        <dbReference type="ARBA" id="ARBA00023235"/>
    </source>
</evidence>
<evidence type="ECO:0000259" key="6">
    <source>
        <dbReference type="PROSITE" id="PS50984"/>
    </source>
</evidence>
<accession>A0A162NNV0</accession>
<dbReference type="OrthoDB" id="447290at2759"/>
<dbReference type="EMBL" id="LRGB01000568">
    <property type="protein sequence ID" value="KZS18152.1"/>
    <property type="molecule type" value="Genomic_DNA"/>
</dbReference>
<dbReference type="InterPro" id="IPR001656">
    <property type="entry name" value="PsdUridine_synth_TruD"/>
</dbReference>
<feature type="region of interest" description="Disordered" evidence="5">
    <location>
        <begin position="563"/>
        <end position="603"/>
    </location>
</feature>
<dbReference type="GO" id="GO:0003723">
    <property type="term" value="F:RNA binding"/>
    <property type="evidence" value="ECO:0007669"/>
    <property type="project" value="InterPro"/>
</dbReference>
<dbReference type="STRING" id="35525.A0A162NNV0"/>
<keyword evidence="2" id="KW-0819">tRNA processing</keyword>
<comment type="catalytic activity">
    <reaction evidence="4">
        <text>a uridine in tRNA = a pseudouridine in tRNA</text>
        <dbReference type="Rhea" id="RHEA:54572"/>
        <dbReference type="Rhea" id="RHEA-COMP:13339"/>
        <dbReference type="Rhea" id="RHEA-COMP:13934"/>
        <dbReference type="ChEBI" id="CHEBI:65314"/>
        <dbReference type="ChEBI" id="CHEBI:65315"/>
    </reaction>
</comment>
<dbReference type="SUPFAM" id="SSF55120">
    <property type="entry name" value="Pseudouridine synthase"/>
    <property type="match status" value="1"/>
</dbReference>
<protein>
    <submittedName>
        <fullName evidence="8">Pseudouridylate synthase 7-like protein</fullName>
    </submittedName>
</protein>
<proteinExistence type="inferred from homology"/>
<dbReference type="GO" id="GO:0008033">
    <property type="term" value="P:tRNA processing"/>
    <property type="evidence" value="ECO:0007669"/>
    <property type="project" value="UniProtKB-KW"/>
</dbReference>
<gene>
    <name evidence="8" type="ORF">APZ42_016154</name>
</gene>
<dbReference type="InterPro" id="IPR027353">
    <property type="entry name" value="NET_dom"/>
</dbReference>
<dbReference type="InterPro" id="IPR042214">
    <property type="entry name" value="TruD_catalytic"/>
</dbReference>
<dbReference type="InterPro" id="IPR038336">
    <property type="entry name" value="NET_sf"/>
</dbReference>
<feature type="region of interest" description="Disordered" evidence="5">
    <location>
        <begin position="327"/>
        <end position="367"/>
    </location>
</feature>
<feature type="compositionally biased region" description="Basic residues" evidence="5">
    <location>
        <begin position="587"/>
        <end position="603"/>
    </location>
</feature>
<dbReference type="InterPro" id="IPR011760">
    <property type="entry name" value="PsdUridine_synth_TruD_insert"/>
</dbReference>
<organism evidence="8 9">
    <name type="scientific">Daphnia magna</name>
    <dbReference type="NCBI Taxonomy" id="35525"/>
    <lineage>
        <taxon>Eukaryota</taxon>
        <taxon>Metazoa</taxon>
        <taxon>Ecdysozoa</taxon>
        <taxon>Arthropoda</taxon>
        <taxon>Crustacea</taxon>
        <taxon>Branchiopoda</taxon>
        <taxon>Diplostraca</taxon>
        <taxon>Cladocera</taxon>
        <taxon>Anomopoda</taxon>
        <taxon>Daphniidae</taxon>
        <taxon>Daphnia</taxon>
    </lineage>
</organism>
<dbReference type="PIRSF" id="PIRSF037016">
    <property type="entry name" value="Pseudouridin_synth_euk_prd"/>
    <property type="match status" value="1"/>
</dbReference>
<evidence type="ECO:0000259" key="7">
    <source>
        <dbReference type="PROSITE" id="PS51525"/>
    </source>
</evidence>
<dbReference type="GO" id="GO:0001522">
    <property type="term" value="P:pseudouridine synthesis"/>
    <property type="evidence" value="ECO:0007669"/>
    <property type="project" value="InterPro"/>
</dbReference>